<evidence type="ECO:0000259" key="6">
    <source>
        <dbReference type="PROSITE" id="PS51352"/>
    </source>
</evidence>
<keyword evidence="5" id="KW-0812">Transmembrane</keyword>
<dbReference type="InterPro" id="IPR013766">
    <property type="entry name" value="Thioredoxin_domain"/>
</dbReference>
<reference evidence="7 8" key="1">
    <citation type="submission" date="2017-09" db="EMBL/GenBank/DDBJ databases">
        <title>Depth-based differentiation of microbial function through sediment-hosted aquifers and enrichment of novel symbionts in the deep terrestrial subsurface.</title>
        <authorList>
            <person name="Probst A.J."/>
            <person name="Ladd B."/>
            <person name="Jarett J.K."/>
            <person name="Geller-Mcgrath D.E."/>
            <person name="Sieber C.M."/>
            <person name="Emerson J.B."/>
            <person name="Anantharaman K."/>
            <person name="Thomas B.C."/>
            <person name="Malmstrom R."/>
            <person name="Stieglmeier M."/>
            <person name="Klingl A."/>
            <person name="Woyke T."/>
            <person name="Ryan C.M."/>
            <person name="Banfield J.F."/>
        </authorList>
    </citation>
    <scope>NUCLEOTIDE SEQUENCE [LARGE SCALE GENOMIC DNA]</scope>
    <source>
        <strain evidence="7">CG22_combo_CG10-13_8_21_14_all_47_15</strain>
    </source>
</reference>
<dbReference type="InterPro" id="IPR050553">
    <property type="entry name" value="Thioredoxin_ResA/DsbE_sf"/>
</dbReference>
<evidence type="ECO:0000313" key="8">
    <source>
        <dbReference type="Proteomes" id="UP000230638"/>
    </source>
</evidence>
<dbReference type="InterPro" id="IPR000866">
    <property type="entry name" value="AhpC/TSA"/>
</dbReference>
<keyword evidence="5" id="KW-1133">Transmembrane helix</keyword>
<organism evidence="7 8">
    <name type="scientific">Candidatus Lloydbacteria bacterium CG22_combo_CG10-13_8_21_14_all_47_15</name>
    <dbReference type="NCBI Taxonomy" id="1974635"/>
    <lineage>
        <taxon>Bacteria</taxon>
        <taxon>Candidatus Lloydiibacteriota</taxon>
    </lineage>
</organism>
<dbReference type="SUPFAM" id="SSF52833">
    <property type="entry name" value="Thioredoxin-like"/>
    <property type="match status" value="1"/>
</dbReference>
<name>A0A2H0CUN4_9BACT</name>
<dbReference type="CDD" id="cd02966">
    <property type="entry name" value="TlpA_like_family"/>
    <property type="match status" value="1"/>
</dbReference>
<accession>A0A2H0CUN4</accession>
<evidence type="ECO:0000256" key="3">
    <source>
        <dbReference type="ARBA" id="ARBA00023157"/>
    </source>
</evidence>
<evidence type="ECO:0000256" key="2">
    <source>
        <dbReference type="ARBA" id="ARBA00022748"/>
    </source>
</evidence>
<dbReference type="Proteomes" id="UP000230638">
    <property type="component" value="Unassembled WGS sequence"/>
</dbReference>
<dbReference type="PANTHER" id="PTHR42852">
    <property type="entry name" value="THIOL:DISULFIDE INTERCHANGE PROTEIN DSBE"/>
    <property type="match status" value="1"/>
</dbReference>
<feature type="domain" description="Thioredoxin" evidence="6">
    <location>
        <begin position="48"/>
        <end position="188"/>
    </location>
</feature>
<dbReference type="InterPro" id="IPR036249">
    <property type="entry name" value="Thioredoxin-like_sf"/>
</dbReference>
<keyword evidence="3" id="KW-1015">Disulfide bond</keyword>
<gene>
    <name evidence="7" type="ORF">COW88_01400</name>
</gene>
<evidence type="ECO:0000256" key="4">
    <source>
        <dbReference type="ARBA" id="ARBA00023284"/>
    </source>
</evidence>
<dbReference type="GO" id="GO:0017004">
    <property type="term" value="P:cytochrome complex assembly"/>
    <property type="evidence" value="ECO:0007669"/>
    <property type="project" value="UniProtKB-KW"/>
</dbReference>
<dbReference type="GO" id="GO:0016491">
    <property type="term" value="F:oxidoreductase activity"/>
    <property type="evidence" value="ECO:0007669"/>
    <property type="project" value="InterPro"/>
</dbReference>
<dbReference type="Gene3D" id="3.40.30.10">
    <property type="entry name" value="Glutaredoxin"/>
    <property type="match status" value="1"/>
</dbReference>
<protein>
    <recommendedName>
        <fullName evidence="6">Thioredoxin domain-containing protein</fullName>
    </recommendedName>
</protein>
<dbReference type="EMBL" id="PCTL01000016">
    <property type="protein sequence ID" value="PIP73576.1"/>
    <property type="molecule type" value="Genomic_DNA"/>
</dbReference>
<keyword evidence="2" id="KW-0201">Cytochrome c-type biogenesis</keyword>
<evidence type="ECO:0000256" key="5">
    <source>
        <dbReference type="SAM" id="Phobius"/>
    </source>
</evidence>
<dbReference type="AlphaFoldDB" id="A0A2H0CUN4"/>
<evidence type="ECO:0000256" key="1">
    <source>
        <dbReference type="ARBA" id="ARBA00004196"/>
    </source>
</evidence>
<proteinExistence type="predicted"/>
<dbReference type="Pfam" id="PF00578">
    <property type="entry name" value="AhpC-TSA"/>
    <property type="match status" value="1"/>
</dbReference>
<evidence type="ECO:0000313" key="7">
    <source>
        <dbReference type="EMBL" id="PIP73576.1"/>
    </source>
</evidence>
<dbReference type="PROSITE" id="PS51352">
    <property type="entry name" value="THIOREDOXIN_2"/>
    <property type="match status" value="1"/>
</dbReference>
<dbReference type="GO" id="GO:0016209">
    <property type="term" value="F:antioxidant activity"/>
    <property type="evidence" value="ECO:0007669"/>
    <property type="project" value="InterPro"/>
</dbReference>
<feature type="transmembrane region" description="Helical" evidence="5">
    <location>
        <begin position="9"/>
        <end position="27"/>
    </location>
</feature>
<comment type="subcellular location">
    <subcellularLocation>
        <location evidence="1">Cell envelope</location>
    </subcellularLocation>
</comment>
<dbReference type="PANTHER" id="PTHR42852:SF6">
    <property type="entry name" value="THIOL:DISULFIDE INTERCHANGE PROTEIN DSBE"/>
    <property type="match status" value="1"/>
</dbReference>
<dbReference type="GO" id="GO:0030313">
    <property type="term" value="C:cell envelope"/>
    <property type="evidence" value="ECO:0007669"/>
    <property type="project" value="UniProtKB-SubCell"/>
</dbReference>
<keyword evidence="5" id="KW-0472">Membrane</keyword>
<comment type="caution">
    <text evidence="7">The sequence shown here is derived from an EMBL/GenBank/DDBJ whole genome shotgun (WGS) entry which is preliminary data.</text>
</comment>
<sequence length="190" mass="21070">MKEPRHTSYALWIGVAIFAIIAVIFSVNSSREPVPTSISDKPTKSDTLNSLGTVPSFALADYNGRTVSLSDFDKAEVFVINSWAVWCPFCKDELADFAALQEEFGERIAVIAIDRQEPLATVKGFTDAIGITDTMTFLIDPTDSFYRSIGGFSMPETIFADANGEIRIHKRGPMRIPEMREKVLSIINLQ</sequence>
<keyword evidence="4" id="KW-0676">Redox-active center</keyword>